<dbReference type="InterPro" id="IPR017524">
    <property type="entry name" value="SASP_thioredoxin-like"/>
</dbReference>
<gene>
    <name evidence="2" type="ORF">ACFQRG_21135</name>
</gene>
<protein>
    <recommendedName>
        <fullName evidence="4">Small, acid-soluble spore protein Tlp</fullName>
    </recommendedName>
</protein>
<evidence type="ECO:0000313" key="3">
    <source>
        <dbReference type="Proteomes" id="UP001596505"/>
    </source>
</evidence>
<evidence type="ECO:0008006" key="4">
    <source>
        <dbReference type="Google" id="ProtNLM"/>
    </source>
</evidence>
<dbReference type="Proteomes" id="UP001596505">
    <property type="component" value="Unassembled WGS sequence"/>
</dbReference>
<sequence>MPKQTNSREKIEALEDRIENTEQAIQDSQQVLESAPDAEQRGAIEAKNKRRMEAINTAKQRIEDE</sequence>
<comment type="caution">
    <text evidence="2">The sequence shown here is derived from an EMBL/GenBank/DDBJ whole genome shotgun (WGS) entry which is preliminary data.</text>
</comment>
<keyword evidence="1" id="KW-0175">Coiled coil</keyword>
<feature type="coiled-coil region" evidence="1">
    <location>
        <begin position="4"/>
        <end position="31"/>
    </location>
</feature>
<evidence type="ECO:0000313" key="2">
    <source>
        <dbReference type="EMBL" id="MFC7395415.1"/>
    </source>
</evidence>
<dbReference type="RefSeq" id="WP_380969970.1">
    <property type="nucleotide sequence ID" value="NZ_JBHTCO010000045.1"/>
</dbReference>
<dbReference type="Pfam" id="PF19824">
    <property type="entry name" value="Tlp"/>
    <property type="match status" value="1"/>
</dbReference>
<proteinExistence type="predicted"/>
<reference evidence="3" key="1">
    <citation type="journal article" date="2019" name="Int. J. Syst. Evol. Microbiol.">
        <title>The Global Catalogue of Microorganisms (GCM) 10K type strain sequencing project: providing services to taxonomists for standard genome sequencing and annotation.</title>
        <authorList>
            <consortium name="The Broad Institute Genomics Platform"/>
            <consortium name="The Broad Institute Genome Sequencing Center for Infectious Disease"/>
            <person name="Wu L."/>
            <person name="Ma J."/>
        </authorList>
    </citation>
    <scope>NUCLEOTIDE SEQUENCE [LARGE SCALE GENOMIC DNA]</scope>
    <source>
        <strain evidence="3">CGMCC 1.16305</strain>
    </source>
</reference>
<dbReference type="EMBL" id="JBHTCO010000045">
    <property type="protein sequence ID" value="MFC7395415.1"/>
    <property type="molecule type" value="Genomic_DNA"/>
</dbReference>
<evidence type="ECO:0000256" key="1">
    <source>
        <dbReference type="SAM" id="Coils"/>
    </source>
</evidence>
<accession>A0ABW2Q5T3</accession>
<keyword evidence="3" id="KW-1185">Reference proteome</keyword>
<organism evidence="2 3">
    <name type="scientific">Scopulibacillus cellulosilyticus</name>
    <dbReference type="NCBI Taxonomy" id="2665665"/>
    <lineage>
        <taxon>Bacteria</taxon>
        <taxon>Bacillati</taxon>
        <taxon>Bacillota</taxon>
        <taxon>Bacilli</taxon>
        <taxon>Bacillales</taxon>
        <taxon>Sporolactobacillaceae</taxon>
        <taxon>Scopulibacillus</taxon>
    </lineage>
</organism>
<name>A0ABW2Q5T3_9BACL</name>